<gene>
    <name evidence="4" type="ORF">SAMN05443431_102284</name>
</gene>
<sequence length="845" mass="96400">MKNFQFKIVGLLAFTMLLSGCDSVKRVAENQHLLTKNTLTINDKKVTNDTISNLLYQKPNSRLPIPYTNIPLKLYFYNTARPNMDSILNEKYYSNPEKMARKSRFLSRKQLDKRIESKSNFNKWIKRSGEAPVIIDTSLTSKSITRIQNYYKVNGWFDAKAEFKVNKGDDKKATIDYIIDTGEAYILDTIYSKIGSPEVEKIYNQHKNKSLIKTGEQYRLSKVYNEEDRIVELMRDNGVYHFSKDYVKFEADNNFGNNKMNIETIIEDRIIREDEITRTEKFKIYKVKDVNIYTNNSFKDRNSTINDTTVFDGYNIYSIGKLNYKPKALTNAVFITPNTVFRDKNRPLTSRKISDLRTFKYPNISYVENQDTTLTANIYLTPLKKFELEFSAEALQSNIQTIGFSANPSLLIRNIFNAAETLEISGFASIGASKDSNSSTDKFFDINEIGANLKLTIPRLFSPFNTEKIIPKFMFPRTSLTVAASSQTNIGLDKQTFTGSFNYRWYPNKKVTNKLDLFNIQFVKNLNIANYFNVYENSYNSLNTIAQTSGFITSSESLSIPAGADSFLNLIDNGTYNSVLSEDDLDTANAISERKQRLTEDNLIFATNFSYVKNNRDDLTDEDFSIFRTRVELAGNLFSATSKILGLEKNANGKYEMFNVAFSQYIKTELDYIKHWSLGYKNVLAIRTFFGIAIPYGNSTNIPFSKSFFAGGANDNRAWTAYSLGPGSLTTTDEFNEANLKIALSAEQRFNLFGAFNGAIFIDAGNIWNVLDDINQEDATFSGFKSLKDIAVGSGFGIRYDFSFFVLRGDIGFKTYDPSYPTGSRWFNDYNFGNAVYNIGINYPF</sequence>
<keyword evidence="5" id="KW-1185">Reference proteome</keyword>
<evidence type="ECO:0000259" key="3">
    <source>
        <dbReference type="Pfam" id="PF01103"/>
    </source>
</evidence>
<reference evidence="5" key="1">
    <citation type="submission" date="2016-10" db="EMBL/GenBank/DDBJ databases">
        <authorList>
            <person name="Varghese N."/>
            <person name="Submissions S."/>
        </authorList>
    </citation>
    <scope>NUCLEOTIDE SEQUENCE [LARGE SCALE GENOMIC DNA]</scope>
    <source>
        <strain evidence="5">DSM 28881</strain>
    </source>
</reference>
<dbReference type="PROSITE" id="PS51257">
    <property type="entry name" value="PROKAR_LIPOPROTEIN"/>
    <property type="match status" value="1"/>
</dbReference>
<evidence type="ECO:0000313" key="4">
    <source>
        <dbReference type="EMBL" id="SFI81029.1"/>
    </source>
</evidence>
<dbReference type="GO" id="GO:0019867">
    <property type="term" value="C:outer membrane"/>
    <property type="evidence" value="ECO:0007669"/>
    <property type="project" value="InterPro"/>
</dbReference>
<dbReference type="Pfam" id="PF01103">
    <property type="entry name" value="Omp85"/>
    <property type="match status" value="1"/>
</dbReference>
<dbReference type="Gene3D" id="3.10.20.310">
    <property type="entry name" value="membrane protein fhac"/>
    <property type="match status" value="1"/>
</dbReference>
<name>A0A1I3L8M5_9FLAO</name>
<proteinExistence type="predicted"/>
<dbReference type="AlphaFoldDB" id="A0A1I3L8M5"/>
<dbReference type="EMBL" id="FORM01000002">
    <property type="protein sequence ID" value="SFI81029.1"/>
    <property type="molecule type" value="Genomic_DNA"/>
</dbReference>
<dbReference type="Gene3D" id="2.40.160.50">
    <property type="entry name" value="membrane protein fhac: a member of the omp85/tpsb transporter family"/>
    <property type="match status" value="1"/>
</dbReference>
<evidence type="ECO:0000256" key="1">
    <source>
        <dbReference type="ARBA" id="ARBA00004370"/>
    </source>
</evidence>
<dbReference type="InterPro" id="IPR000184">
    <property type="entry name" value="Bac_surfAg_D15"/>
</dbReference>
<feature type="domain" description="Bacterial surface antigen (D15)" evidence="3">
    <location>
        <begin position="488"/>
        <end position="821"/>
    </location>
</feature>
<comment type="subcellular location">
    <subcellularLocation>
        <location evidence="1">Membrane</location>
    </subcellularLocation>
</comment>
<evidence type="ECO:0000313" key="5">
    <source>
        <dbReference type="Proteomes" id="UP000199559"/>
    </source>
</evidence>
<accession>A0A1I3L8M5</accession>
<organism evidence="4 5">
    <name type="scientific">Olleya namhaensis</name>
    <dbReference type="NCBI Taxonomy" id="1144750"/>
    <lineage>
        <taxon>Bacteria</taxon>
        <taxon>Pseudomonadati</taxon>
        <taxon>Bacteroidota</taxon>
        <taxon>Flavobacteriia</taxon>
        <taxon>Flavobacteriales</taxon>
        <taxon>Flavobacteriaceae</taxon>
    </lineage>
</organism>
<dbReference type="RefSeq" id="WP_317042598.1">
    <property type="nucleotide sequence ID" value="NZ_FORM01000002.1"/>
</dbReference>
<protein>
    <submittedName>
        <fullName evidence="4">Outer membrane protein assembly factor BamA</fullName>
    </submittedName>
</protein>
<keyword evidence="2" id="KW-0472">Membrane</keyword>
<dbReference type="STRING" id="1144750.SAMN05443431_102284"/>
<dbReference type="Proteomes" id="UP000199559">
    <property type="component" value="Unassembled WGS sequence"/>
</dbReference>
<evidence type="ECO:0000256" key="2">
    <source>
        <dbReference type="ARBA" id="ARBA00023136"/>
    </source>
</evidence>